<name>A0A839K012_9FIRM</name>
<gene>
    <name evidence="2" type="ORF">H0486_07790</name>
</gene>
<proteinExistence type="predicted"/>
<dbReference type="AlphaFoldDB" id="A0A839K012"/>
<dbReference type="RefSeq" id="WP_228352476.1">
    <property type="nucleotide sequence ID" value="NZ_JACEGA010000001.1"/>
</dbReference>
<comment type="caution">
    <text evidence="2">The sequence shown here is derived from an EMBL/GenBank/DDBJ whole genome shotgun (WGS) entry which is preliminary data.</text>
</comment>
<feature type="coiled-coil region" evidence="1">
    <location>
        <begin position="156"/>
        <end position="183"/>
    </location>
</feature>
<keyword evidence="3" id="KW-1185">Reference proteome</keyword>
<sequence>MFDLPKSTEIRKPVHKKLIYSKFATELSGDKKERFDADISRIIIINEISEISVNIKAAEKVSSIFVAQVELKTKDYNDRNIILISKLFGQNLLIVLHYEEQYQLAIYETKLLKSEWNNEEDFSLKLNGLDMGTVWDNFVMQVSGISVEIGNTLVEQISLESEKEKLRKQIDDLERKARKETQSKKKFELFQQIKKYKNRLEEA</sequence>
<dbReference type="EMBL" id="JACEGA010000001">
    <property type="protein sequence ID" value="MBB2182777.1"/>
    <property type="molecule type" value="Genomic_DNA"/>
</dbReference>
<evidence type="ECO:0000313" key="2">
    <source>
        <dbReference type="EMBL" id="MBB2182777.1"/>
    </source>
</evidence>
<dbReference type="InterPro" id="IPR025503">
    <property type="entry name" value="DUF4391"/>
</dbReference>
<accession>A0A839K012</accession>
<dbReference type="Pfam" id="PF14335">
    <property type="entry name" value="DUF4391"/>
    <property type="match status" value="1"/>
</dbReference>
<reference evidence="2 3" key="1">
    <citation type="submission" date="2020-07" db="EMBL/GenBank/DDBJ databases">
        <title>Characterization and genome sequencing of isolate MD1, a novel member within the family Lachnospiraceae.</title>
        <authorList>
            <person name="Rettenmaier R."/>
            <person name="Di Bello L."/>
            <person name="Zinser C."/>
            <person name="Scheitz K."/>
            <person name="Liebl W."/>
            <person name="Zverlov V."/>
        </authorList>
    </citation>
    <scope>NUCLEOTIDE SEQUENCE [LARGE SCALE GENOMIC DNA]</scope>
    <source>
        <strain evidence="2 3">MD1</strain>
    </source>
</reference>
<evidence type="ECO:0000256" key="1">
    <source>
        <dbReference type="SAM" id="Coils"/>
    </source>
</evidence>
<organism evidence="2 3">
    <name type="scientific">Variimorphobacter saccharofermentans</name>
    <dbReference type="NCBI Taxonomy" id="2755051"/>
    <lineage>
        <taxon>Bacteria</taxon>
        <taxon>Bacillati</taxon>
        <taxon>Bacillota</taxon>
        <taxon>Clostridia</taxon>
        <taxon>Lachnospirales</taxon>
        <taxon>Lachnospiraceae</taxon>
        <taxon>Variimorphobacter</taxon>
    </lineage>
</organism>
<dbReference type="Proteomes" id="UP000574276">
    <property type="component" value="Unassembled WGS sequence"/>
</dbReference>
<keyword evidence="1" id="KW-0175">Coiled coil</keyword>
<protein>
    <submittedName>
        <fullName evidence="2">DUF4391 domain-containing protein</fullName>
    </submittedName>
</protein>
<evidence type="ECO:0000313" key="3">
    <source>
        <dbReference type="Proteomes" id="UP000574276"/>
    </source>
</evidence>